<dbReference type="Pfam" id="PF00392">
    <property type="entry name" value="GntR"/>
    <property type="match status" value="1"/>
</dbReference>
<keyword evidence="3" id="KW-0804">Transcription</keyword>
<evidence type="ECO:0000256" key="2">
    <source>
        <dbReference type="ARBA" id="ARBA00023125"/>
    </source>
</evidence>
<gene>
    <name evidence="5" type="ORF">H9815_10780</name>
</gene>
<dbReference type="EMBL" id="DXBY01000182">
    <property type="protein sequence ID" value="HIZ36255.1"/>
    <property type="molecule type" value="Genomic_DNA"/>
</dbReference>
<dbReference type="PANTHER" id="PTHR38445:SF9">
    <property type="entry name" value="HTH-TYPE TRANSCRIPTIONAL REPRESSOR YTRA"/>
    <property type="match status" value="1"/>
</dbReference>
<reference evidence="5" key="2">
    <citation type="submission" date="2021-04" db="EMBL/GenBank/DDBJ databases">
        <authorList>
            <person name="Gilroy R."/>
        </authorList>
    </citation>
    <scope>NUCLEOTIDE SEQUENCE</scope>
    <source>
        <strain evidence="5">ChiGjej4B4-7305</strain>
    </source>
</reference>
<protein>
    <submittedName>
        <fullName evidence="5">GntR family transcriptional regulator</fullName>
    </submittedName>
</protein>
<evidence type="ECO:0000256" key="3">
    <source>
        <dbReference type="ARBA" id="ARBA00023163"/>
    </source>
</evidence>
<dbReference type="GO" id="GO:0003677">
    <property type="term" value="F:DNA binding"/>
    <property type="evidence" value="ECO:0007669"/>
    <property type="project" value="UniProtKB-KW"/>
</dbReference>
<comment type="caution">
    <text evidence="5">The sequence shown here is derived from an EMBL/GenBank/DDBJ whole genome shotgun (WGS) entry which is preliminary data.</text>
</comment>
<keyword evidence="2" id="KW-0238">DNA-binding</keyword>
<dbReference type="PROSITE" id="PS50949">
    <property type="entry name" value="HTH_GNTR"/>
    <property type="match status" value="1"/>
</dbReference>
<dbReference type="InterPro" id="IPR000524">
    <property type="entry name" value="Tscrpt_reg_HTH_GntR"/>
</dbReference>
<dbReference type="SUPFAM" id="SSF46785">
    <property type="entry name" value="Winged helix' DNA-binding domain"/>
    <property type="match status" value="1"/>
</dbReference>
<feature type="domain" description="HTH gntR-type" evidence="4">
    <location>
        <begin position="9"/>
        <end position="77"/>
    </location>
</feature>
<dbReference type="GO" id="GO:0003700">
    <property type="term" value="F:DNA-binding transcription factor activity"/>
    <property type="evidence" value="ECO:0007669"/>
    <property type="project" value="InterPro"/>
</dbReference>
<dbReference type="PANTHER" id="PTHR38445">
    <property type="entry name" value="HTH-TYPE TRANSCRIPTIONAL REPRESSOR YTRA"/>
    <property type="match status" value="1"/>
</dbReference>
<evidence type="ECO:0000313" key="6">
    <source>
        <dbReference type="Proteomes" id="UP000824037"/>
    </source>
</evidence>
<dbReference type="Proteomes" id="UP000824037">
    <property type="component" value="Unassembled WGS sequence"/>
</dbReference>
<evidence type="ECO:0000256" key="1">
    <source>
        <dbReference type="ARBA" id="ARBA00023015"/>
    </source>
</evidence>
<evidence type="ECO:0000259" key="4">
    <source>
        <dbReference type="PROSITE" id="PS50949"/>
    </source>
</evidence>
<dbReference type="CDD" id="cd07377">
    <property type="entry name" value="WHTH_GntR"/>
    <property type="match status" value="1"/>
</dbReference>
<evidence type="ECO:0000313" key="5">
    <source>
        <dbReference type="EMBL" id="HIZ36255.1"/>
    </source>
</evidence>
<organism evidence="5 6">
    <name type="scientific">Candidatus Ruania gallistercoris</name>
    <dbReference type="NCBI Taxonomy" id="2838746"/>
    <lineage>
        <taxon>Bacteria</taxon>
        <taxon>Bacillati</taxon>
        <taxon>Actinomycetota</taxon>
        <taxon>Actinomycetes</taxon>
        <taxon>Micrococcales</taxon>
        <taxon>Ruaniaceae</taxon>
        <taxon>Ruania</taxon>
    </lineage>
</organism>
<name>A0A9D2EFA7_9MICO</name>
<dbReference type="InterPro" id="IPR036390">
    <property type="entry name" value="WH_DNA-bd_sf"/>
</dbReference>
<proteinExistence type="predicted"/>
<dbReference type="SMART" id="SM00345">
    <property type="entry name" value="HTH_GNTR"/>
    <property type="match status" value="1"/>
</dbReference>
<keyword evidence="1" id="KW-0805">Transcription regulation</keyword>
<accession>A0A9D2EFA7</accession>
<dbReference type="AlphaFoldDB" id="A0A9D2EFA7"/>
<reference evidence="5" key="1">
    <citation type="journal article" date="2021" name="PeerJ">
        <title>Extensive microbial diversity within the chicken gut microbiome revealed by metagenomics and culture.</title>
        <authorList>
            <person name="Gilroy R."/>
            <person name="Ravi A."/>
            <person name="Getino M."/>
            <person name="Pursley I."/>
            <person name="Horton D.L."/>
            <person name="Alikhan N.F."/>
            <person name="Baker D."/>
            <person name="Gharbi K."/>
            <person name="Hall N."/>
            <person name="Watson M."/>
            <person name="Adriaenssens E.M."/>
            <person name="Foster-Nyarko E."/>
            <person name="Jarju S."/>
            <person name="Secka A."/>
            <person name="Antonio M."/>
            <person name="Oren A."/>
            <person name="Chaudhuri R.R."/>
            <person name="La Ragione R."/>
            <person name="Hildebrand F."/>
            <person name="Pallen M.J."/>
        </authorList>
    </citation>
    <scope>NUCLEOTIDE SEQUENCE</scope>
    <source>
        <strain evidence="5">ChiGjej4B4-7305</strain>
    </source>
</reference>
<dbReference type="Gene3D" id="1.10.10.10">
    <property type="entry name" value="Winged helix-like DNA-binding domain superfamily/Winged helix DNA-binding domain"/>
    <property type="match status" value="1"/>
</dbReference>
<dbReference type="InterPro" id="IPR036388">
    <property type="entry name" value="WH-like_DNA-bd_sf"/>
</dbReference>
<sequence>MIELTEGGAPLADQVREQIRGLVTTGQLAAGERLPSVRQLAHDLGIAPRTVAKAYKALQSEGVLETRTGGGTRVGRSATPTQLPVVEAARSYASQCRAADADFDEAVRVLRAVWPGE</sequence>